<evidence type="ECO:0000313" key="2">
    <source>
        <dbReference type="EMBL" id="MFF4220027.1"/>
    </source>
</evidence>
<keyword evidence="1" id="KW-0812">Transmembrane</keyword>
<keyword evidence="1" id="KW-0472">Membrane</keyword>
<reference evidence="2 3" key="1">
    <citation type="submission" date="2024-10" db="EMBL/GenBank/DDBJ databases">
        <title>The Natural Products Discovery Center: Release of the First 8490 Sequenced Strains for Exploring Actinobacteria Biosynthetic Diversity.</title>
        <authorList>
            <person name="Kalkreuter E."/>
            <person name="Kautsar S.A."/>
            <person name="Yang D."/>
            <person name="Bader C.D."/>
            <person name="Teijaro C.N."/>
            <person name="Fluegel L."/>
            <person name="Davis C.M."/>
            <person name="Simpson J.R."/>
            <person name="Lauterbach L."/>
            <person name="Steele A.D."/>
            <person name="Gui C."/>
            <person name="Meng S."/>
            <person name="Li G."/>
            <person name="Viehrig K."/>
            <person name="Ye F."/>
            <person name="Su P."/>
            <person name="Kiefer A.F."/>
            <person name="Nichols A."/>
            <person name="Cepeda A.J."/>
            <person name="Yan W."/>
            <person name="Fan B."/>
            <person name="Jiang Y."/>
            <person name="Adhikari A."/>
            <person name="Zheng C.-J."/>
            <person name="Schuster L."/>
            <person name="Cowan T.M."/>
            <person name="Smanski M.J."/>
            <person name="Chevrette M.G."/>
            <person name="De Carvalho L.P.S."/>
            <person name="Shen B."/>
        </authorList>
    </citation>
    <scope>NUCLEOTIDE SEQUENCE [LARGE SCALE GENOMIC DNA]</scope>
    <source>
        <strain evidence="2 3">NPDC001650</strain>
    </source>
</reference>
<comment type="caution">
    <text evidence="2">The sequence shown here is derived from an EMBL/GenBank/DDBJ whole genome shotgun (WGS) entry which is preliminary data.</text>
</comment>
<protein>
    <submittedName>
        <fullName evidence="2">Uncharacterized protein</fullName>
    </submittedName>
</protein>
<feature type="transmembrane region" description="Helical" evidence="1">
    <location>
        <begin position="12"/>
        <end position="34"/>
    </location>
</feature>
<accession>A0ABW6U7D6</accession>
<feature type="transmembrane region" description="Helical" evidence="1">
    <location>
        <begin position="41"/>
        <end position="58"/>
    </location>
</feature>
<evidence type="ECO:0000256" key="1">
    <source>
        <dbReference type="SAM" id="Phobius"/>
    </source>
</evidence>
<dbReference type="EMBL" id="JBIAUT010000013">
    <property type="protein sequence ID" value="MFF4220027.1"/>
    <property type="molecule type" value="Genomic_DNA"/>
</dbReference>
<dbReference type="RefSeq" id="WP_388632214.1">
    <property type="nucleotide sequence ID" value="NZ_JBIAUT010000013.1"/>
</dbReference>
<keyword evidence="3" id="KW-1185">Reference proteome</keyword>
<keyword evidence="1" id="KW-1133">Transmembrane helix</keyword>
<sequence length="81" mass="8167">MMPTLATAPVAAAPAVTVSITVLLAAIGIALCVWVGHRWSTLIVGLLIGLFLTGTGFAEGTKKAVTTVATTMLSALSEAVQ</sequence>
<proteinExistence type="predicted"/>
<dbReference type="Proteomes" id="UP001602123">
    <property type="component" value="Unassembled WGS sequence"/>
</dbReference>
<name>A0ABW6U7D6_9ACTN</name>
<gene>
    <name evidence="2" type="ORF">ACFYZM_27700</name>
</gene>
<evidence type="ECO:0000313" key="3">
    <source>
        <dbReference type="Proteomes" id="UP001602123"/>
    </source>
</evidence>
<organism evidence="2 3">
    <name type="scientific">Streptomyces nondiastaticus</name>
    <dbReference type="NCBI Taxonomy" id="3154512"/>
    <lineage>
        <taxon>Bacteria</taxon>
        <taxon>Bacillati</taxon>
        <taxon>Actinomycetota</taxon>
        <taxon>Actinomycetes</taxon>
        <taxon>Kitasatosporales</taxon>
        <taxon>Streptomycetaceae</taxon>
        <taxon>Streptomyces</taxon>
    </lineage>
</organism>